<gene>
    <name evidence="3" type="ORF">E2R62_23415</name>
</gene>
<keyword evidence="2" id="KW-0472">Membrane</keyword>
<evidence type="ECO:0000313" key="3">
    <source>
        <dbReference type="EMBL" id="QBY31473.1"/>
    </source>
</evidence>
<organism evidence="3">
    <name type="scientific">Citrobacter rodentium</name>
    <dbReference type="NCBI Taxonomy" id="67825"/>
    <lineage>
        <taxon>Bacteria</taxon>
        <taxon>Pseudomonadati</taxon>
        <taxon>Pseudomonadota</taxon>
        <taxon>Gammaproteobacteria</taxon>
        <taxon>Enterobacterales</taxon>
        <taxon>Enterobacteriaceae</taxon>
        <taxon>Citrobacter</taxon>
    </lineage>
</organism>
<feature type="compositionally biased region" description="Polar residues" evidence="1">
    <location>
        <begin position="12"/>
        <end position="26"/>
    </location>
</feature>
<evidence type="ECO:0000256" key="1">
    <source>
        <dbReference type="SAM" id="MobiDB-lite"/>
    </source>
</evidence>
<sequence>MTTKNERKGRSLTASGQQHTHRQWQTFREFVHHQEQSKRQNGRYYRPPTEDNSTANEETHAHQALFIPLSVPVDELMDLVFAGVMLFIFITMLLLFTY</sequence>
<feature type="region of interest" description="Disordered" evidence="1">
    <location>
        <begin position="1"/>
        <end position="57"/>
    </location>
</feature>
<keyword evidence="2" id="KW-0812">Transmembrane</keyword>
<feature type="compositionally biased region" description="Basic and acidic residues" evidence="1">
    <location>
        <begin position="29"/>
        <end position="38"/>
    </location>
</feature>
<evidence type="ECO:0000256" key="2">
    <source>
        <dbReference type="SAM" id="Phobius"/>
    </source>
</evidence>
<proteinExistence type="predicted"/>
<name>A0A482PN58_CITRO</name>
<protein>
    <submittedName>
        <fullName evidence="3">Uncharacterized protein</fullName>
    </submittedName>
</protein>
<reference evidence="3" key="1">
    <citation type="submission" date="2019-03" db="EMBL/GenBank/DDBJ databases">
        <title>Complete genome sequence of enteropathogenic Citrobacter rodentium strain DBS100.</title>
        <authorList>
            <person name="Popov G."/>
            <person name="Fiebig A."/>
            <person name="Shideler S."/>
            <person name="Coombes B."/>
            <person name="Savchenko A."/>
        </authorList>
    </citation>
    <scope>NUCLEOTIDE SEQUENCE</scope>
    <source>
        <strain evidence="3">DBS100</strain>
    </source>
</reference>
<accession>A0A482PN58</accession>
<dbReference type="EMBL" id="CP038008">
    <property type="protein sequence ID" value="QBY31473.1"/>
    <property type="molecule type" value="Genomic_DNA"/>
</dbReference>
<feature type="transmembrane region" description="Helical" evidence="2">
    <location>
        <begin position="76"/>
        <end position="96"/>
    </location>
</feature>
<keyword evidence="2" id="KW-1133">Transmembrane helix</keyword>
<dbReference type="RefSeq" id="WP_148222055.1">
    <property type="nucleotide sequence ID" value="NZ_CAJTBI010000036.1"/>
</dbReference>
<dbReference type="AlphaFoldDB" id="A0A482PN58"/>